<proteinExistence type="predicted"/>
<dbReference type="SUPFAM" id="SSF55008">
    <property type="entry name" value="HMA, heavy metal-associated domain"/>
    <property type="match status" value="1"/>
</dbReference>
<evidence type="ECO:0000256" key="1">
    <source>
        <dbReference type="ARBA" id="ARBA00022723"/>
    </source>
</evidence>
<reference evidence="3 4" key="1">
    <citation type="journal article" date="2013" name="Int. J. Syst. Evol. Microbiol.">
        <title>Roseomonas aerophila sp. nov., isolated from air.</title>
        <authorList>
            <person name="Kim S.J."/>
            <person name="Weon H.Y."/>
            <person name="Ahn J.H."/>
            <person name="Hong S.B."/>
            <person name="Seok S.J."/>
            <person name="Whang K.S."/>
            <person name="Kwon S.W."/>
        </authorList>
    </citation>
    <scope>NUCLEOTIDE SEQUENCE [LARGE SCALE GENOMIC DNA]</scope>
    <source>
        <strain evidence="3 4">NBRC 108923</strain>
    </source>
</reference>
<gene>
    <name evidence="3" type="ORF">IBL26_10115</name>
</gene>
<sequence length="67" mass="7073">MSETIELTVRGMDCAHCVRAVTQAIQAGDPAAQVAVDLASGKVRATTSLPRDRVETAIREEGYDVAA</sequence>
<comment type="caution">
    <text evidence="3">The sequence shown here is derived from an EMBL/GenBank/DDBJ whole genome shotgun (WGS) entry which is preliminary data.</text>
</comment>
<dbReference type="RefSeq" id="WP_187784355.1">
    <property type="nucleotide sequence ID" value="NZ_JACTVA010000014.1"/>
</dbReference>
<dbReference type="Proteomes" id="UP000626026">
    <property type="component" value="Unassembled WGS sequence"/>
</dbReference>
<dbReference type="InterPro" id="IPR036163">
    <property type="entry name" value="HMA_dom_sf"/>
</dbReference>
<feature type="domain" description="HMA" evidence="2">
    <location>
        <begin position="3"/>
        <end position="66"/>
    </location>
</feature>
<organism evidence="3 4">
    <name type="scientific">Teichococcus aerophilus</name>
    <dbReference type="NCBI Taxonomy" id="1224513"/>
    <lineage>
        <taxon>Bacteria</taxon>
        <taxon>Pseudomonadati</taxon>
        <taxon>Pseudomonadota</taxon>
        <taxon>Alphaproteobacteria</taxon>
        <taxon>Acetobacterales</taxon>
        <taxon>Roseomonadaceae</taxon>
        <taxon>Roseomonas</taxon>
    </lineage>
</organism>
<evidence type="ECO:0000313" key="4">
    <source>
        <dbReference type="Proteomes" id="UP000626026"/>
    </source>
</evidence>
<dbReference type="InterPro" id="IPR017969">
    <property type="entry name" value="Heavy-metal-associated_CS"/>
</dbReference>
<dbReference type="Gene3D" id="3.30.70.100">
    <property type="match status" value="1"/>
</dbReference>
<dbReference type="PROSITE" id="PS50846">
    <property type="entry name" value="HMA_2"/>
    <property type="match status" value="1"/>
</dbReference>
<dbReference type="CDD" id="cd00371">
    <property type="entry name" value="HMA"/>
    <property type="match status" value="1"/>
</dbReference>
<keyword evidence="4" id="KW-1185">Reference proteome</keyword>
<evidence type="ECO:0000259" key="2">
    <source>
        <dbReference type="PROSITE" id="PS50846"/>
    </source>
</evidence>
<evidence type="ECO:0000313" key="3">
    <source>
        <dbReference type="EMBL" id="MBC9207189.1"/>
    </source>
</evidence>
<accession>A0ABR7RLK1</accession>
<dbReference type="EMBL" id="JACTVA010000014">
    <property type="protein sequence ID" value="MBC9207189.1"/>
    <property type="molecule type" value="Genomic_DNA"/>
</dbReference>
<protein>
    <submittedName>
        <fullName evidence="3">Heavy-metal-associated domain-containing protein</fullName>
    </submittedName>
</protein>
<name>A0ABR7RLK1_9PROT</name>
<dbReference type="PROSITE" id="PS01047">
    <property type="entry name" value="HMA_1"/>
    <property type="match status" value="1"/>
</dbReference>
<dbReference type="Pfam" id="PF00403">
    <property type="entry name" value="HMA"/>
    <property type="match status" value="1"/>
</dbReference>
<dbReference type="InterPro" id="IPR006121">
    <property type="entry name" value="HMA_dom"/>
</dbReference>
<keyword evidence="1" id="KW-0479">Metal-binding</keyword>